<feature type="region of interest" description="Disordered" evidence="5">
    <location>
        <begin position="481"/>
        <end position="506"/>
    </location>
</feature>
<feature type="compositionally biased region" description="Low complexity" evidence="5">
    <location>
        <begin position="863"/>
        <end position="884"/>
    </location>
</feature>
<feature type="region of interest" description="Disordered" evidence="5">
    <location>
        <begin position="939"/>
        <end position="965"/>
    </location>
</feature>
<comment type="caution">
    <text evidence="7">The sequence shown here is derived from an EMBL/GenBank/DDBJ whole genome shotgun (WGS) entry which is preliminary data.</text>
</comment>
<keyword evidence="8" id="KW-1185">Reference proteome</keyword>
<evidence type="ECO:0000313" key="8">
    <source>
        <dbReference type="Proteomes" id="UP000703269"/>
    </source>
</evidence>
<feature type="compositionally biased region" description="Low complexity" evidence="5">
    <location>
        <begin position="1807"/>
        <end position="1823"/>
    </location>
</feature>
<feature type="compositionally biased region" description="Low complexity" evidence="5">
    <location>
        <begin position="946"/>
        <end position="965"/>
    </location>
</feature>
<keyword evidence="3" id="KW-0539">Nucleus</keyword>
<dbReference type="OrthoDB" id="248320at2759"/>
<feature type="compositionally biased region" description="Polar residues" evidence="5">
    <location>
        <begin position="1138"/>
        <end position="1156"/>
    </location>
</feature>
<proteinExistence type="predicted"/>
<reference evidence="7 8" key="1">
    <citation type="submission" date="2021-08" db="EMBL/GenBank/DDBJ databases">
        <title>Draft Genome Sequence of Phanerochaete sordida strain YK-624.</title>
        <authorList>
            <person name="Mori T."/>
            <person name="Dohra H."/>
            <person name="Suzuki T."/>
            <person name="Kawagishi H."/>
            <person name="Hirai H."/>
        </authorList>
    </citation>
    <scope>NUCLEOTIDE SEQUENCE [LARGE SCALE GENOMIC DNA]</scope>
    <source>
        <strain evidence="7 8">YK-624</strain>
    </source>
</reference>
<feature type="compositionally biased region" description="Low complexity" evidence="5">
    <location>
        <begin position="832"/>
        <end position="849"/>
    </location>
</feature>
<feature type="domain" description="Nucleoporin Nup159/Nup146 N-terminal" evidence="6">
    <location>
        <begin position="58"/>
        <end position="429"/>
    </location>
</feature>
<feature type="region of interest" description="Disordered" evidence="5">
    <location>
        <begin position="1003"/>
        <end position="1448"/>
    </location>
</feature>
<dbReference type="Gene3D" id="2.130.10.10">
    <property type="entry name" value="YVTN repeat-like/Quinoprotein amine dehydrogenase"/>
    <property type="match status" value="1"/>
</dbReference>
<feature type="region of interest" description="Disordered" evidence="5">
    <location>
        <begin position="1919"/>
        <end position="1938"/>
    </location>
</feature>
<feature type="compositionally biased region" description="Basic and acidic residues" evidence="5">
    <location>
        <begin position="790"/>
        <end position="800"/>
    </location>
</feature>
<feature type="compositionally biased region" description="Low complexity" evidence="5">
    <location>
        <begin position="892"/>
        <end position="925"/>
    </location>
</feature>
<feature type="compositionally biased region" description="Low complexity" evidence="5">
    <location>
        <begin position="1407"/>
        <end position="1427"/>
    </location>
</feature>
<feature type="compositionally biased region" description="Low complexity" evidence="5">
    <location>
        <begin position="1836"/>
        <end position="1858"/>
    </location>
</feature>
<feature type="compositionally biased region" description="Low complexity" evidence="5">
    <location>
        <begin position="1238"/>
        <end position="1265"/>
    </location>
</feature>
<dbReference type="Proteomes" id="UP000703269">
    <property type="component" value="Unassembled WGS sequence"/>
</dbReference>
<feature type="region of interest" description="Disordered" evidence="5">
    <location>
        <begin position="765"/>
        <end position="925"/>
    </location>
</feature>
<feature type="compositionally biased region" description="Polar residues" evidence="5">
    <location>
        <begin position="1206"/>
        <end position="1216"/>
    </location>
</feature>
<feature type="compositionally biased region" description="Polar residues" evidence="5">
    <location>
        <begin position="801"/>
        <end position="825"/>
    </location>
</feature>
<dbReference type="EMBL" id="BPQB01000002">
    <property type="protein sequence ID" value="GJE85590.1"/>
    <property type="molecule type" value="Genomic_DNA"/>
</dbReference>
<feature type="compositionally biased region" description="Polar residues" evidence="5">
    <location>
        <begin position="484"/>
        <end position="506"/>
    </location>
</feature>
<feature type="compositionally biased region" description="Polar residues" evidence="5">
    <location>
        <begin position="1396"/>
        <end position="1405"/>
    </location>
</feature>
<organism evidence="7 8">
    <name type="scientific">Phanerochaete sordida</name>
    <dbReference type="NCBI Taxonomy" id="48140"/>
    <lineage>
        <taxon>Eukaryota</taxon>
        <taxon>Fungi</taxon>
        <taxon>Dikarya</taxon>
        <taxon>Basidiomycota</taxon>
        <taxon>Agaricomycotina</taxon>
        <taxon>Agaricomycetes</taxon>
        <taxon>Polyporales</taxon>
        <taxon>Phanerochaetaceae</taxon>
        <taxon>Phanerochaete</taxon>
    </lineage>
</organism>
<evidence type="ECO:0000259" key="6">
    <source>
        <dbReference type="Pfam" id="PF16755"/>
    </source>
</evidence>
<feature type="compositionally biased region" description="Low complexity" evidence="5">
    <location>
        <begin position="670"/>
        <end position="707"/>
    </location>
</feature>
<evidence type="ECO:0000256" key="3">
    <source>
        <dbReference type="ARBA" id="ARBA00023242"/>
    </source>
</evidence>
<protein>
    <recommendedName>
        <fullName evidence="6">Nucleoporin Nup159/Nup146 N-terminal domain-containing protein</fullName>
    </recommendedName>
</protein>
<feature type="compositionally biased region" description="Low complexity" evidence="5">
    <location>
        <begin position="1334"/>
        <end position="1352"/>
    </location>
</feature>
<comment type="subcellular location">
    <subcellularLocation>
        <location evidence="1">Nucleus</location>
    </subcellularLocation>
</comment>
<keyword evidence="4" id="KW-0175">Coiled coil</keyword>
<dbReference type="Pfam" id="PF16755">
    <property type="entry name" value="Beta-prop_NUP159_NUP214"/>
    <property type="match status" value="1"/>
</dbReference>
<feature type="coiled-coil region" evidence="4">
    <location>
        <begin position="1630"/>
        <end position="1664"/>
    </location>
</feature>
<gene>
    <name evidence="7" type="ORF">PsYK624_016690</name>
</gene>
<feature type="compositionally biased region" description="Acidic residues" evidence="5">
    <location>
        <begin position="1078"/>
        <end position="1129"/>
    </location>
</feature>
<dbReference type="SUPFAM" id="SSF117289">
    <property type="entry name" value="Nucleoporin domain"/>
    <property type="match status" value="1"/>
</dbReference>
<feature type="region of interest" description="Disordered" evidence="5">
    <location>
        <begin position="1805"/>
        <end position="1911"/>
    </location>
</feature>
<evidence type="ECO:0000256" key="5">
    <source>
        <dbReference type="SAM" id="MobiDB-lite"/>
    </source>
</evidence>
<feature type="region of interest" description="Disordered" evidence="5">
    <location>
        <begin position="1462"/>
        <end position="1485"/>
    </location>
</feature>
<dbReference type="InterPro" id="IPR039462">
    <property type="entry name" value="Nup159/Nup146_N"/>
</dbReference>
<evidence type="ECO:0000256" key="4">
    <source>
        <dbReference type="SAM" id="Coils"/>
    </source>
</evidence>
<evidence type="ECO:0000256" key="2">
    <source>
        <dbReference type="ARBA" id="ARBA00022448"/>
    </source>
</evidence>
<feature type="compositionally biased region" description="Polar residues" evidence="5">
    <location>
        <begin position="720"/>
        <end position="744"/>
    </location>
</feature>
<dbReference type="InterPro" id="IPR015943">
    <property type="entry name" value="WD40/YVTN_repeat-like_dom_sf"/>
</dbReference>
<feature type="compositionally biased region" description="Low complexity" evidence="5">
    <location>
        <begin position="1182"/>
        <end position="1203"/>
    </location>
</feature>
<sequence length="1938" mass="198436">MNVARLRAPTASSVQRVVKEGEDKDADFLALRLLNKKSRVKLSPDSLKLDPLPGKGVLFATANSIGCFAAATCTATGEHSIVVATLAELRSAFASSDSDEPIPFTARHTIALPGQPNILAFALNDSRLVVGLLSGSTAVYDTSFASASAPSPAQPLHVFASPTGRPPKDILANPGDIPEIVAVLYESGGSSDAPLVELLDVHKLQVTGGWQSGGTPESTPVSVCWSPKGKQVAIGMQSGDISTFTPASTSTVKTMVPRPSSLPSEKLLSTFWLSNPDFYSIFTAPDAESPDANQTHMLISIDAKAGTATEVKLGAPFLPFPGMRPPGAFTILLRQWEPTKYLLFVGDSSSSDVGLIGCTEVEGHEQWAHLTLEETSTPSMPLDQDMMDTVLLGLALDVTTTESYTHKMPSGEDKVLPAPPILYAYASDGTVIAWNLLNTTGKPYPGMKTAAAPAIQQAPSESMEMEAPPMISATPSMHMADQPMSGQQTPTSAFDQGGPTSAFGQNTSGPSSVFGQPSAFGGANTAAAPFGGKPPMGFGAFATAGPAKFGQATGFGSNAAASQTSASPATASPIAVSTSMLGLGKADSEMSMDTPTGSGFGGLSLGGSSESADADKSKAPGNNMFGSFSPTPASTNAPSPFGSAASSGSFFKPASGFGAFGGQTSGGAFGATASSSTPATSATSSPAFGSTGFAAATPASPSPAFGSTGFGAKPAFGQSAFGQSSPSFGQSAFGQPSAQPSTPKSAFGLPTAAPASGGFAAFASGSSSFGSAAKQNTDAKPATPVQAGAEENKAEGEVKTTEQSSDKPLTTSAFGASAQPTTPTKPASAFGTPSTPSAFSTPPSAKPATGGAFSNLVSTPSPFSKFDSGFGAFGSSAAPSSSPFFNPPKTPTTPTAFGSTPPALSSGSSAPTTPTPAAKPTFGATSAFGQPSAFGAAAANTPSKPAFGASSSAGSSATFGQSAFAGLGNNSASAKGFSNFSAGGSGFGAFAGEKKSFSELLKSDTDADKVKDKGKSPEVPKAPVSAFSNLPPLPKTNEGDADSSAAKQDQPPRTSVFGVPLGKSTPDTVPSKPRSEGSGDEDEDAEHQEEADEEDFLSDSFEEEESGEEDEGEGAEEDEEEEEEAEGDVDLALPGSTEAVTMPSSSPTIHLTDNSPPSSPQKKPEVALESATTPPGSPDKPVLPAVASPAPVAATSASPASLLGRPTTQPKRSSPLASAPINRDSDDDTTEKLPLPPSSKAAASVASEGSTSSPKPAASKPSSPEEGSKSRPKTPPLQGIFGSVPAMPKPAPFSLAPATPSPSSVFSSPPQTSPSPKLDAGASSPFPKGPPVFSAPSSKPTTPTPKTEAAAPTTPPLFPSLAPGGSLFAQKPASPSPPAKAEGSTTPFGAPPSGNVFGQKSTTPTLPAFSAPSGSPFGSPKPAAASSVFGQPSAFGQKPPAAPSPFTSSDGGFITPKPAVAPAAAPTPTPKPAAQTLTGPGAAIGNTSMMDPLAAMEDGMRKECTNLLIVMARELENLRVEAEKQDGKLKEYYKKSNATRTTADLADSSKWLLGDALEFGRVLGLLEQEVAELKDVRSGYSKAIRELETAMLKATMRKEEIVRFSKANSDAEFTRMLKSRTLGPEHLETQAQLRRGIRLLRDRIQKLEDHLAASKKRLSQLKMGKAGLRPPSLDTINRTYRNIDIAIRQQAEDVALLSERLSKLDLTMSPSRSAMDFRSSPSKRTRETTPNVAATTAAALNAERAAQRLKSALLKARREPLLNRQAVDAPSPPSELDFMVKEEKKEFSFGSSVFNADGSTSEVPAWSLPSFDTSDLPSSPTPSHGRGARESRHGKSVQLKKSSGSLSSSSTSVPPGFSWGPLPGASVSQESPKLPFSLLPKKDGGAAPGQLPFSLSVKKDSEPGDSGMSYVLNYGEKKDEDKPFSLSSSWVTDDFEKK</sequence>
<name>A0A9P3G0Q4_9APHY</name>
<feature type="region of interest" description="Disordered" evidence="5">
    <location>
        <begin position="589"/>
        <end position="645"/>
    </location>
</feature>
<feature type="region of interest" description="Disordered" evidence="5">
    <location>
        <begin position="667"/>
        <end position="750"/>
    </location>
</feature>
<feature type="compositionally biased region" description="Low complexity" evidence="5">
    <location>
        <begin position="1359"/>
        <end position="1373"/>
    </location>
</feature>
<accession>A0A9P3G0Q4</accession>
<feature type="compositionally biased region" description="Low complexity" evidence="5">
    <location>
        <begin position="627"/>
        <end position="645"/>
    </location>
</feature>
<dbReference type="GO" id="GO:0005634">
    <property type="term" value="C:nucleus"/>
    <property type="evidence" value="ECO:0007669"/>
    <property type="project" value="UniProtKB-SubCell"/>
</dbReference>
<feature type="compositionally biased region" description="Basic and acidic residues" evidence="5">
    <location>
        <begin position="1003"/>
        <end position="1018"/>
    </location>
</feature>
<evidence type="ECO:0000256" key="1">
    <source>
        <dbReference type="ARBA" id="ARBA00004123"/>
    </source>
</evidence>
<feature type="compositionally biased region" description="Low complexity" evidence="5">
    <location>
        <begin position="1297"/>
        <end position="1316"/>
    </location>
</feature>
<feature type="region of interest" description="Disordered" evidence="5">
    <location>
        <begin position="1711"/>
        <end position="1730"/>
    </location>
</feature>
<keyword evidence="2" id="KW-0813">Transport</keyword>
<evidence type="ECO:0000313" key="7">
    <source>
        <dbReference type="EMBL" id="GJE85590.1"/>
    </source>
</evidence>